<dbReference type="PROSITE" id="PS00870">
    <property type="entry name" value="CLPAB_1"/>
    <property type="match status" value="1"/>
</dbReference>
<dbReference type="PANTHER" id="PTHR11638:SF18">
    <property type="entry name" value="HEAT SHOCK PROTEIN 104"/>
    <property type="match status" value="1"/>
</dbReference>
<proteinExistence type="inferred from homology"/>
<dbReference type="CDD" id="cd19499">
    <property type="entry name" value="RecA-like_ClpB_Hsp104-like"/>
    <property type="match status" value="1"/>
</dbReference>
<sequence length="890" mass="97912">MSLNPTEFTDKTNAYLKDAEAYAEEHGHAQVTPMHVAYALFNDSESFARRVAEKAQADATAILNDITTHLQKLPTQSPAPDHISIGSALTKVLKAAVKQRKDKGDTHMAVDHLLLALFTCPAVAALFQRHNLSQSQVGTINDGIRGGRPVTSNTAEGNYEALAKYGQNLVALAAAGKIDPVIGRDEEIRRAVRILCRRTKNNPVLIGEPGVGKTAIVEGLAHRIVSGDVPDLLASCQIHSLDMGALVAGAKYRGEFEERLKAVLQEVQASDGKVILFIDEMHLILGAGATSGAMDAANMLKPMLARGELRCIGATTLEEYRKYVEKDKAFERRFQQVLVTEPSVPETVSILRGLKARYESHHGVRITDGALVAAATLADRYITQRFMPDKAIDCIDEACANVRVQLDSQPEIIDALERKQLQLQIEATALAKEKDTRSTDRLKLVRQELAAVHDELHPLKLQHQAEKAKVEEIRRLKDKLAQLELKVAQAERRQDLAQVADLKYYAIPDVHKSIQRLEAEKAAQDADPAFSSNKLVEEVVREAQIAQVVSRWTGIPLDKLTTSTSDRLLHLGARLHERVIGQDAAVQAVCDAVLRSRAGLARQDQPTGSFLFLGPTGVGKTELAKALALQLFDSEKHMVRIDMSEFMEEHSVSKLLGAPPGYVGYDDQGGQLTEPVRRNPYNVVLLDEIEKAHPKVLNVLLQLLDDGRLTDSHGRTVDFTNVVVVLTSNVGAEHLLPSPIQSPSKRPRLDTAAVLSLDAQKDRVLADLRRYLRPELLNRLDDVIVFEPLGKIQLRDIVQLQLRSAETRLQDAHQVSMDVTTAALDAILDAAYDPQYGARPLKRYIEKHVVTALSRQLLDGSLRAKGHVTLSATDGALTFEIDNPDVNMAP</sequence>
<evidence type="ECO:0000256" key="7">
    <source>
        <dbReference type="RuleBase" id="RU004432"/>
    </source>
</evidence>
<dbReference type="CDD" id="cd00009">
    <property type="entry name" value="AAA"/>
    <property type="match status" value="1"/>
</dbReference>
<dbReference type="InterPro" id="IPR004176">
    <property type="entry name" value="Clp_R_N"/>
</dbReference>
<dbReference type="Proteomes" id="UP000030762">
    <property type="component" value="Unassembled WGS sequence"/>
</dbReference>
<dbReference type="PROSITE" id="PS51903">
    <property type="entry name" value="CLP_R"/>
    <property type="match status" value="1"/>
</dbReference>
<dbReference type="GeneID" id="19947956"/>
<dbReference type="Gene3D" id="1.10.8.60">
    <property type="match status" value="1"/>
</dbReference>
<keyword evidence="11" id="KW-1185">Reference proteome</keyword>
<dbReference type="PROSITE" id="PS00871">
    <property type="entry name" value="CLPAB_2"/>
    <property type="match status" value="1"/>
</dbReference>
<dbReference type="InParanoid" id="T0RXG6"/>
<dbReference type="SUPFAM" id="SSF52540">
    <property type="entry name" value="P-loop containing nucleoside triphosphate hydrolases"/>
    <property type="match status" value="2"/>
</dbReference>
<dbReference type="InterPro" id="IPR019489">
    <property type="entry name" value="Clp_ATPase_C"/>
</dbReference>
<feature type="coiled-coil region" evidence="8">
    <location>
        <begin position="466"/>
        <end position="500"/>
    </location>
</feature>
<dbReference type="Pfam" id="PF17871">
    <property type="entry name" value="AAA_lid_9"/>
    <property type="match status" value="1"/>
</dbReference>
<protein>
    <recommendedName>
        <fullName evidence="9">Clp R domain-containing protein</fullName>
    </recommendedName>
</protein>
<dbReference type="Pfam" id="PF02861">
    <property type="entry name" value="Clp_N"/>
    <property type="match status" value="1"/>
</dbReference>
<dbReference type="Pfam" id="PF00004">
    <property type="entry name" value="AAA"/>
    <property type="match status" value="1"/>
</dbReference>
<dbReference type="InterPro" id="IPR018368">
    <property type="entry name" value="ClpA/B_CS1"/>
</dbReference>
<evidence type="ECO:0000256" key="3">
    <source>
        <dbReference type="ARBA" id="ARBA00022741"/>
    </source>
</evidence>
<feature type="domain" description="Clp R" evidence="9">
    <location>
        <begin position="5"/>
        <end position="147"/>
    </location>
</feature>
<dbReference type="GO" id="GO:0016887">
    <property type="term" value="F:ATP hydrolysis activity"/>
    <property type="evidence" value="ECO:0007669"/>
    <property type="project" value="InterPro"/>
</dbReference>
<dbReference type="eggNOG" id="KOG1051">
    <property type="taxonomic scope" value="Eukaryota"/>
</dbReference>
<dbReference type="Gene3D" id="3.40.50.300">
    <property type="entry name" value="P-loop containing nucleotide triphosphate hydrolases"/>
    <property type="match status" value="3"/>
</dbReference>
<keyword evidence="2 6" id="KW-0677">Repeat</keyword>
<dbReference type="SMART" id="SM01086">
    <property type="entry name" value="ClpB_D2-small"/>
    <property type="match status" value="1"/>
</dbReference>
<dbReference type="AlphaFoldDB" id="T0RXG6"/>
<dbReference type="FunFam" id="3.40.50.300:FF:000025">
    <property type="entry name" value="ATP-dependent Clp protease subunit"/>
    <property type="match status" value="1"/>
</dbReference>
<keyword evidence="4 7" id="KW-0067">ATP-binding</keyword>
<dbReference type="Pfam" id="PF10431">
    <property type="entry name" value="ClpB_D2-small"/>
    <property type="match status" value="1"/>
</dbReference>
<dbReference type="InterPro" id="IPR041546">
    <property type="entry name" value="ClpA/ClpB_AAA_lid"/>
</dbReference>
<dbReference type="STRING" id="1156394.T0RXG6"/>
<dbReference type="VEuPathDB" id="FungiDB:SDRG_07229"/>
<dbReference type="OMA" id="ERMKAVM"/>
<evidence type="ECO:0000256" key="1">
    <source>
        <dbReference type="ARBA" id="ARBA00008675"/>
    </source>
</evidence>
<dbReference type="Pfam" id="PF07724">
    <property type="entry name" value="AAA_2"/>
    <property type="match status" value="1"/>
</dbReference>
<evidence type="ECO:0000256" key="2">
    <source>
        <dbReference type="ARBA" id="ARBA00022737"/>
    </source>
</evidence>
<dbReference type="FunFam" id="3.40.50.300:FF:000120">
    <property type="entry name" value="ATP-dependent chaperone ClpB"/>
    <property type="match status" value="1"/>
</dbReference>
<keyword evidence="3 7" id="KW-0547">Nucleotide-binding</keyword>
<dbReference type="GO" id="GO:0034605">
    <property type="term" value="P:cellular response to heat"/>
    <property type="evidence" value="ECO:0007669"/>
    <property type="project" value="TreeGrafter"/>
</dbReference>
<dbReference type="RefSeq" id="XP_008611271.1">
    <property type="nucleotide sequence ID" value="XM_008613049.1"/>
</dbReference>
<dbReference type="FunFam" id="3.40.50.300:FF:000010">
    <property type="entry name" value="Chaperone clpB 1, putative"/>
    <property type="match status" value="1"/>
</dbReference>
<dbReference type="GO" id="GO:0005524">
    <property type="term" value="F:ATP binding"/>
    <property type="evidence" value="ECO:0007669"/>
    <property type="project" value="UniProtKB-KW"/>
</dbReference>
<evidence type="ECO:0000313" key="11">
    <source>
        <dbReference type="Proteomes" id="UP000030762"/>
    </source>
</evidence>
<dbReference type="InterPro" id="IPR003593">
    <property type="entry name" value="AAA+_ATPase"/>
</dbReference>
<evidence type="ECO:0000259" key="9">
    <source>
        <dbReference type="PROSITE" id="PS51903"/>
    </source>
</evidence>
<comment type="similarity">
    <text evidence="1 7">Belongs to the ClpA/ClpB family.</text>
</comment>
<dbReference type="FunCoup" id="T0RXG6">
    <property type="interactions" value="41"/>
</dbReference>
<dbReference type="InterPro" id="IPR027417">
    <property type="entry name" value="P-loop_NTPase"/>
</dbReference>
<organism evidence="10 11">
    <name type="scientific">Saprolegnia diclina (strain VS20)</name>
    <dbReference type="NCBI Taxonomy" id="1156394"/>
    <lineage>
        <taxon>Eukaryota</taxon>
        <taxon>Sar</taxon>
        <taxon>Stramenopiles</taxon>
        <taxon>Oomycota</taxon>
        <taxon>Saprolegniomycetes</taxon>
        <taxon>Saprolegniales</taxon>
        <taxon>Saprolegniaceae</taxon>
        <taxon>Saprolegnia</taxon>
    </lineage>
</organism>
<dbReference type="OrthoDB" id="47330at2759"/>
<evidence type="ECO:0000256" key="5">
    <source>
        <dbReference type="ARBA" id="ARBA00023186"/>
    </source>
</evidence>
<dbReference type="PANTHER" id="PTHR11638">
    <property type="entry name" value="ATP-DEPENDENT CLP PROTEASE"/>
    <property type="match status" value="1"/>
</dbReference>
<dbReference type="SUPFAM" id="SSF81923">
    <property type="entry name" value="Double Clp-N motif"/>
    <property type="match status" value="1"/>
</dbReference>
<accession>T0RXG6</accession>
<evidence type="ECO:0000313" key="10">
    <source>
        <dbReference type="EMBL" id="EQC34987.1"/>
    </source>
</evidence>
<gene>
    <name evidence="10" type="ORF">SDRG_07229</name>
</gene>
<keyword evidence="5 7" id="KW-0143">Chaperone</keyword>
<dbReference type="InterPro" id="IPR028299">
    <property type="entry name" value="ClpA/B_CS2"/>
</dbReference>
<dbReference type="InterPro" id="IPR001270">
    <property type="entry name" value="ClpA/B"/>
</dbReference>
<evidence type="ECO:0000256" key="8">
    <source>
        <dbReference type="SAM" id="Coils"/>
    </source>
</evidence>
<dbReference type="GO" id="GO:0005737">
    <property type="term" value="C:cytoplasm"/>
    <property type="evidence" value="ECO:0007669"/>
    <property type="project" value="TreeGrafter"/>
</dbReference>
<reference evidence="10 11" key="1">
    <citation type="submission" date="2012-04" db="EMBL/GenBank/DDBJ databases">
        <title>The Genome Sequence of Saprolegnia declina VS20.</title>
        <authorList>
            <consortium name="The Broad Institute Genome Sequencing Platform"/>
            <person name="Russ C."/>
            <person name="Nusbaum C."/>
            <person name="Tyler B."/>
            <person name="van West P."/>
            <person name="Dieguez-Uribeondo J."/>
            <person name="de Bruijn I."/>
            <person name="Tripathy S."/>
            <person name="Jiang R."/>
            <person name="Young S.K."/>
            <person name="Zeng Q."/>
            <person name="Gargeya S."/>
            <person name="Fitzgerald M."/>
            <person name="Haas B."/>
            <person name="Abouelleil A."/>
            <person name="Alvarado L."/>
            <person name="Arachchi H.M."/>
            <person name="Berlin A."/>
            <person name="Chapman S.B."/>
            <person name="Goldberg J."/>
            <person name="Griggs A."/>
            <person name="Gujja S."/>
            <person name="Hansen M."/>
            <person name="Howarth C."/>
            <person name="Imamovic A."/>
            <person name="Larimer J."/>
            <person name="McCowen C."/>
            <person name="Montmayeur A."/>
            <person name="Murphy C."/>
            <person name="Neiman D."/>
            <person name="Pearson M."/>
            <person name="Priest M."/>
            <person name="Roberts A."/>
            <person name="Saif S."/>
            <person name="Shea T."/>
            <person name="Sisk P."/>
            <person name="Sykes S."/>
            <person name="Wortman J."/>
            <person name="Nusbaum C."/>
            <person name="Birren B."/>
        </authorList>
    </citation>
    <scope>NUCLEOTIDE SEQUENCE [LARGE SCALE GENOMIC DNA]</scope>
    <source>
        <strain evidence="10 11">VS20</strain>
    </source>
</reference>
<dbReference type="SMART" id="SM00382">
    <property type="entry name" value="AAA"/>
    <property type="match status" value="2"/>
</dbReference>
<evidence type="ECO:0000256" key="6">
    <source>
        <dbReference type="PROSITE-ProRule" id="PRU01251"/>
    </source>
</evidence>
<dbReference type="InterPro" id="IPR003959">
    <property type="entry name" value="ATPase_AAA_core"/>
</dbReference>
<keyword evidence="8" id="KW-0175">Coiled coil</keyword>
<evidence type="ECO:0000256" key="4">
    <source>
        <dbReference type="ARBA" id="ARBA00022840"/>
    </source>
</evidence>
<dbReference type="Gene3D" id="1.10.1780.10">
    <property type="entry name" value="Clp, N-terminal domain"/>
    <property type="match status" value="1"/>
</dbReference>
<dbReference type="EMBL" id="JH767152">
    <property type="protein sequence ID" value="EQC34987.1"/>
    <property type="molecule type" value="Genomic_DNA"/>
</dbReference>
<dbReference type="PRINTS" id="PR00300">
    <property type="entry name" value="CLPPROTEASEA"/>
</dbReference>
<dbReference type="InterPro" id="IPR050130">
    <property type="entry name" value="ClpA_ClpB"/>
</dbReference>
<name>T0RXG6_SAPDV</name>
<dbReference type="InterPro" id="IPR036628">
    <property type="entry name" value="Clp_N_dom_sf"/>
</dbReference>